<dbReference type="InterPro" id="IPR036977">
    <property type="entry name" value="DNA_primase_Znf_CHC2"/>
</dbReference>
<sequence length="333" mass="36308">MPGKFTARDDWIEIARSTSTASVLFERGIVKTLKGRNGKLAGPCPNCGGRDRFAVDLRRGLFGCRVCRIGGSDAISLVMALDRCDFLRAVATLAGPPPDGRRETDDDRRAREQSAAERRQRLERERIEREAREAEEQRQQHGKARWLWSQRQPIGGTIAERYLREVRGIVCPLPPTLAFLPPRKPEHHPAMIAAFALTDEIEPGLLAEPRHVEAVHLTLLRADGSGKADVEPNKIIVASPGDLPIVLAPPNDLLGLAVAEGIEDALTAHQATRLGAWAAGSAGRLTRHASVIPYYIEAVTIHAHADDAGRDGALGLAEGLDRRGIEVRMEGLS</sequence>
<evidence type="ECO:0008006" key="12">
    <source>
        <dbReference type="Google" id="ProtNLM"/>
    </source>
</evidence>
<evidence type="ECO:0000256" key="3">
    <source>
        <dbReference type="ARBA" id="ARBA00022679"/>
    </source>
</evidence>
<dbReference type="Pfam" id="PF23639">
    <property type="entry name" value="DUF7146"/>
    <property type="match status" value="1"/>
</dbReference>
<evidence type="ECO:0000256" key="5">
    <source>
        <dbReference type="ARBA" id="ARBA00022705"/>
    </source>
</evidence>
<gene>
    <name evidence="11" type="ORF">XF8B_56740</name>
</gene>
<evidence type="ECO:0000256" key="2">
    <source>
        <dbReference type="ARBA" id="ARBA00022515"/>
    </source>
</evidence>
<keyword evidence="3" id="KW-0808">Transferase</keyword>
<feature type="region of interest" description="Disordered" evidence="7">
    <location>
        <begin position="95"/>
        <end position="124"/>
    </location>
</feature>
<feature type="domain" description="Toprim" evidence="9">
    <location>
        <begin position="256"/>
        <end position="328"/>
    </location>
</feature>
<dbReference type="Pfam" id="PF13362">
    <property type="entry name" value="Toprim_3"/>
    <property type="match status" value="1"/>
</dbReference>
<dbReference type="InterPro" id="IPR013237">
    <property type="entry name" value="Phage_T7_Gp4_N"/>
</dbReference>
<evidence type="ECO:0000259" key="9">
    <source>
        <dbReference type="Pfam" id="PF13362"/>
    </source>
</evidence>
<evidence type="ECO:0000256" key="7">
    <source>
        <dbReference type="SAM" id="MobiDB-lite"/>
    </source>
</evidence>
<dbReference type="GO" id="GO:0003677">
    <property type="term" value="F:DNA binding"/>
    <property type="evidence" value="ECO:0007669"/>
    <property type="project" value="InterPro"/>
</dbReference>
<dbReference type="EMBL" id="AP023097">
    <property type="protein sequence ID" value="BCE75563.1"/>
    <property type="molecule type" value="Genomic_DNA"/>
</dbReference>
<dbReference type="InterPro" id="IPR034154">
    <property type="entry name" value="TOPRIM_DnaG/twinkle"/>
</dbReference>
<dbReference type="GO" id="GO:0000428">
    <property type="term" value="C:DNA-directed RNA polymerase complex"/>
    <property type="evidence" value="ECO:0007669"/>
    <property type="project" value="UniProtKB-KW"/>
</dbReference>
<keyword evidence="4" id="KW-0548">Nucleotidyltransferase</keyword>
<evidence type="ECO:0000313" key="11">
    <source>
        <dbReference type="EMBL" id="BCE75563.1"/>
    </source>
</evidence>
<dbReference type="SUPFAM" id="SSF57783">
    <property type="entry name" value="Zinc beta-ribbon"/>
    <property type="match status" value="1"/>
</dbReference>
<dbReference type="GO" id="GO:0006269">
    <property type="term" value="P:DNA replication, synthesis of primer"/>
    <property type="evidence" value="ECO:0007669"/>
    <property type="project" value="UniProtKB-KW"/>
</dbReference>
<organism evidence="11">
    <name type="scientific">Bradyrhizobium diazoefficiens</name>
    <dbReference type="NCBI Taxonomy" id="1355477"/>
    <lineage>
        <taxon>Bacteria</taxon>
        <taxon>Pseudomonadati</taxon>
        <taxon>Pseudomonadota</taxon>
        <taxon>Alphaproteobacteria</taxon>
        <taxon>Hyphomicrobiales</taxon>
        <taxon>Nitrobacteraceae</taxon>
        <taxon>Bradyrhizobium</taxon>
    </lineage>
</organism>
<name>A0A810BIY1_9BRAD</name>
<evidence type="ECO:0000259" key="10">
    <source>
        <dbReference type="Pfam" id="PF23639"/>
    </source>
</evidence>
<dbReference type="Gene3D" id="3.90.580.10">
    <property type="entry name" value="Zinc finger, CHC2-type domain"/>
    <property type="match status" value="1"/>
</dbReference>
<feature type="domain" description="DNA primase/helicase Gp4 N-terminal Bacteriophage T7-like" evidence="8">
    <location>
        <begin position="41"/>
        <end position="71"/>
    </location>
</feature>
<dbReference type="AlphaFoldDB" id="A0A810BIY1"/>
<accession>A0A810BIY1</accession>
<dbReference type="GO" id="GO:1990077">
    <property type="term" value="C:primosome complex"/>
    <property type="evidence" value="ECO:0007669"/>
    <property type="project" value="UniProtKB-KW"/>
</dbReference>
<evidence type="ECO:0000259" key="8">
    <source>
        <dbReference type="Pfam" id="PF08273"/>
    </source>
</evidence>
<evidence type="ECO:0000256" key="6">
    <source>
        <dbReference type="ARBA" id="ARBA00023163"/>
    </source>
</evidence>
<dbReference type="InterPro" id="IPR006171">
    <property type="entry name" value="TOPRIM_dom"/>
</dbReference>
<dbReference type="GO" id="GO:0008270">
    <property type="term" value="F:zinc ion binding"/>
    <property type="evidence" value="ECO:0007669"/>
    <property type="project" value="InterPro"/>
</dbReference>
<dbReference type="GO" id="GO:0004386">
    <property type="term" value="F:helicase activity"/>
    <property type="evidence" value="ECO:0007669"/>
    <property type="project" value="InterPro"/>
</dbReference>
<dbReference type="CDD" id="cd01029">
    <property type="entry name" value="TOPRIM_primases"/>
    <property type="match status" value="1"/>
</dbReference>
<feature type="compositionally biased region" description="Basic and acidic residues" evidence="7">
    <location>
        <begin position="99"/>
        <end position="124"/>
    </location>
</feature>
<keyword evidence="5" id="KW-0235">DNA replication</keyword>
<reference evidence="11" key="1">
    <citation type="submission" date="2020-05" db="EMBL/GenBank/DDBJ databases">
        <title>Complete genome sequence of Bradyrhizobium diazoefficiens XF8 isolated from soybean nodule.</title>
        <authorList>
            <person name="Noda R."/>
            <person name="Kakizaki K."/>
            <person name="Minamisawa K."/>
        </authorList>
    </citation>
    <scope>NUCLEOTIDE SEQUENCE</scope>
    <source>
        <strain evidence="11">XF8</strain>
    </source>
</reference>
<evidence type="ECO:0000256" key="1">
    <source>
        <dbReference type="ARBA" id="ARBA00022478"/>
    </source>
</evidence>
<evidence type="ECO:0000256" key="4">
    <source>
        <dbReference type="ARBA" id="ARBA00022695"/>
    </source>
</evidence>
<keyword evidence="6" id="KW-0804">Transcription</keyword>
<dbReference type="GO" id="GO:0016779">
    <property type="term" value="F:nucleotidyltransferase activity"/>
    <property type="evidence" value="ECO:0007669"/>
    <property type="project" value="UniProtKB-KW"/>
</dbReference>
<keyword evidence="2" id="KW-0639">Primosome</keyword>
<dbReference type="Pfam" id="PF08273">
    <property type="entry name" value="Zn_Ribbon_Prim"/>
    <property type="match status" value="1"/>
</dbReference>
<feature type="domain" description="DUF7146" evidence="10">
    <location>
        <begin position="140"/>
        <end position="241"/>
    </location>
</feature>
<dbReference type="InterPro" id="IPR055570">
    <property type="entry name" value="DUF7146"/>
</dbReference>
<protein>
    <recommendedName>
        <fullName evidence="12">Bacteriophage T7 Gp4 DNA primase/helicase N-terminal domain-containing protein</fullName>
    </recommendedName>
</protein>
<proteinExistence type="predicted"/>
<keyword evidence="1" id="KW-0240">DNA-directed RNA polymerase</keyword>